<name>A0ABT1MKD8_9BACT</name>
<dbReference type="NCBIfam" id="TIGR04183">
    <property type="entry name" value="Por_Secre_tail"/>
    <property type="match status" value="1"/>
</dbReference>
<dbReference type="Pfam" id="PF16819">
    <property type="entry name" value="DUF5074"/>
    <property type="match status" value="1"/>
</dbReference>
<evidence type="ECO:0000313" key="3">
    <source>
        <dbReference type="Proteomes" id="UP001205603"/>
    </source>
</evidence>
<sequence length="579" mass="64355">MKKTITLLCILLISGLFPRLIFAGKNIPLKESDISENYTQGVFILNEDWYGHQNGTINFLTDDGDFYYRIFQKENPGQELGCTSQFATIYGGKMYILSKQEKDPGAAITGSRLVVCDAVTMKCLKSFEKIATDSENKSIADSRAFLGVNEHTGYIGTSNGIYLFDIDNLEIGPVIEGTGGSATNTYSNQIGNMLRVENRVFAVHQSEGILVIDATTNKIETIIKGHYGSIILSLDGNLWISVCDKSNLIGNANPVPILKKLDPYTLEIKDIALTDETAIPNSWYAWTADGFCASARENKLYWRNNGSGMFNAQKIYCFDIATESITEVFDASKLGDWIIYGTGFRIDPESDDLYISLYRGNQSQIYETVRLTPSTGNIQEYEMIENYWFPAMPVFPDNELPVLSADFPSKIILTNENPLFKISLQGLVTDEDNLDAAIVTTITEIDPVEKINATIKNGYLTVSSKTGGNYSGEVTLKFNSNGKILTHNIPVEAIELTDGIDANGIEKVIVYPNPATDYLYIKTNTDKTVRIFDISGRLLKVMQITSEDNQIIISELPAGIYQIYISGTKETTRSMFIKK</sequence>
<evidence type="ECO:0000313" key="2">
    <source>
        <dbReference type="EMBL" id="MCP9612474.1"/>
    </source>
</evidence>
<proteinExistence type="predicted"/>
<accession>A0ABT1MKD8</accession>
<comment type="caution">
    <text evidence="2">The sequence shown here is derived from an EMBL/GenBank/DDBJ whole genome shotgun (WGS) entry which is preliminary data.</text>
</comment>
<protein>
    <submittedName>
        <fullName evidence="2">DUF5074 domain-containing protein</fullName>
    </submittedName>
</protein>
<dbReference type="InterPro" id="IPR031815">
    <property type="entry name" value="DUF5074"/>
</dbReference>
<dbReference type="Proteomes" id="UP001205603">
    <property type="component" value="Unassembled WGS sequence"/>
</dbReference>
<feature type="domain" description="Secretion system C-terminal sorting" evidence="1">
    <location>
        <begin position="510"/>
        <end position="573"/>
    </location>
</feature>
<dbReference type="InterPro" id="IPR026444">
    <property type="entry name" value="Secre_tail"/>
</dbReference>
<keyword evidence="3" id="KW-1185">Reference proteome</keyword>
<dbReference type="InterPro" id="IPR015943">
    <property type="entry name" value="WD40/YVTN_repeat-like_dom_sf"/>
</dbReference>
<evidence type="ECO:0000259" key="1">
    <source>
        <dbReference type="Pfam" id="PF18962"/>
    </source>
</evidence>
<dbReference type="SUPFAM" id="SSF50998">
    <property type="entry name" value="Quinoprotein alcohol dehydrogenase-like"/>
    <property type="match status" value="1"/>
</dbReference>
<dbReference type="Pfam" id="PF18962">
    <property type="entry name" value="Por_Secre_tail"/>
    <property type="match status" value="1"/>
</dbReference>
<organism evidence="2 3">
    <name type="scientific">Coprobacter tertius</name>
    <dbReference type="NCBI Taxonomy" id="2944915"/>
    <lineage>
        <taxon>Bacteria</taxon>
        <taxon>Pseudomonadati</taxon>
        <taxon>Bacteroidota</taxon>
        <taxon>Bacteroidia</taxon>
        <taxon>Bacteroidales</taxon>
        <taxon>Barnesiellaceae</taxon>
        <taxon>Coprobacter</taxon>
    </lineage>
</organism>
<dbReference type="SUPFAM" id="SSF63825">
    <property type="entry name" value="YWTD domain"/>
    <property type="match status" value="1"/>
</dbReference>
<dbReference type="InterPro" id="IPR011047">
    <property type="entry name" value="Quinoprotein_ADH-like_sf"/>
</dbReference>
<gene>
    <name evidence="2" type="ORF">NMU02_10265</name>
</gene>
<dbReference type="RefSeq" id="WP_255027787.1">
    <property type="nucleotide sequence ID" value="NZ_JANDHW010000010.1"/>
</dbReference>
<reference evidence="2 3" key="1">
    <citation type="submission" date="2022-07" db="EMBL/GenBank/DDBJ databases">
        <title>Fecal culturing of patients with breast cancer.</title>
        <authorList>
            <person name="Teng N.M.Y."/>
            <person name="Kiu R."/>
            <person name="Evans R."/>
            <person name="Baker D.J."/>
            <person name="Zenner C."/>
            <person name="Robinson S.D."/>
            <person name="Hall L.J."/>
        </authorList>
    </citation>
    <scope>NUCLEOTIDE SEQUENCE [LARGE SCALE GENOMIC DNA]</scope>
    <source>
        <strain evidence="2 3">LH1063</strain>
    </source>
</reference>
<dbReference type="EMBL" id="JANDHW010000010">
    <property type="protein sequence ID" value="MCP9612474.1"/>
    <property type="molecule type" value="Genomic_DNA"/>
</dbReference>
<dbReference type="Gene3D" id="2.130.10.10">
    <property type="entry name" value="YVTN repeat-like/Quinoprotein amine dehydrogenase"/>
    <property type="match status" value="1"/>
</dbReference>